<evidence type="ECO:0000313" key="1">
    <source>
        <dbReference type="EMBL" id="AXK33328.1"/>
    </source>
</evidence>
<evidence type="ECO:0000313" key="2">
    <source>
        <dbReference type="Proteomes" id="UP000254425"/>
    </source>
</evidence>
<organism evidence="1 2">
    <name type="scientific">Streptomyces armeniacus</name>
    <dbReference type="NCBI Taxonomy" id="83291"/>
    <lineage>
        <taxon>Bacteria</taxon>
        <taxon>Bacillati</taxon>
        <taxon>Actinomycetota</taxon>
        <taxon>Actinomycetes</taxon>
        <taxon>Kitasatosporales</taxon>
        <taxon>Streptomycetaceae</taxon>
        <taxon>Streptomyces</taxon>
    </lineage>
</organism>
<name>A0A345XNW2_9ACTN</name>
<dbReference type="SUPFAM" id="SSF52540">
    <property type="entry name" value="P-loop containing nucleoside triphosphate hydrolases"/>
    <property type="match status" value="1"/>
</dbReference>
<dbReference type="AlphaFoldDB" id="A0A345XNW2"/>
<dbReference type="InterPro" id="IPR027417">
    <property type="entry name" value="P-loop_NTPase"/>
</dbReference>
<dbReference type="EMBL" id="CP031320">
    <property type="protein sequence ID" value="AXK33328.1"/>
    <property type="molecule type" value="Genomic_DNA"/>
</dbReference>
<reference evidence="1 2" key="1">
    <citation type="submission" date="2018-07" db="EMBL/GenBank/DDBJ databases">
        <title>Draft genome of the type strain Streptomyces armeniacus ATCC 15676.</title>
        <authorList>
            <person name="Labana P."/>
            <person name="Gosse J.T."/>
            <person name="Boddy C.N."/>
        </authorList>
    </citation>
    <scope>NUCLEOTIDE SEQUENCE [LARGE SCALE GENOMIC DNA]</scope>
    <source>
        <strain evidence="1 2">ATCC 15676</strain>
    </source>
</reference>
<protein>
    <recommendedName>
        <fullName evidence="3">Uridine kinase</fullName>
    </recommendedName>
</protein>
<gene>
    <name evidence="1" type="ORF">DVA86_12355</name>
</gene>
<dbReference type="Gene3D" id="3.40.50.300">
    <property type="entry name" value="P-loop containing nucleotide triphosphate hydrolases"/>
    <property type="match status" value="1"/>
</dbReference>
<sequence length="196" mass="21653">MRRARDLDGLARELGGLAPSCGPVRLIAVDGHAGSGKTGFSARLARALGGAPVLHLDDVASHDALFDWTARIRTEVIGPLSRGAPARYGKYDWHRREFTRAGEFPPRPAVLVEGVGAGRRELRPWLAAVLWMDLPRDESWARGMRRDGPDQADFWRRWKQAELAHFTSDPSRPYADYVVRERGTGFEVLEGPAGSG</sequence>
<dbReference type="RefSeq" id="WP_208878109.1">
    <property type="nucleotide sequence ID" value="NZ_CP031320.1"/>
</dbReference>
<dbReference type="KEGG" id="sarm:DVA86_12355"/>
<keyword evidence="2" id="KW-1185">Reference proteome</keyword>
<accession>A0A345XNW2</accession>
<evidence type="ECO:0008006" key="3">
    <source>
        <dbReference type="Google" id="ProtNLM"/>
    </source>
</evidence>
<dbReference type="Proteomes" id="UP000254425">
    <property type="component" value="Chromosome"/>
</dbReference>
<proteinExistence type="predicted"/>